<dbReference type="GO" id="GO:0004356">
    <property type="term" value="F:glutamine synthetase activity"/>
    <property type="evidence" value="ECO:0007669"/>
    <property type="project" value="InterPro"/>
</dbReference>
<dbReference type="InterPro" id="IPR008147">
    <property type="entry name" value="Gln_synt_N"/>
</dbReference>
<accession>A0A094SGQ4</accession>
<evidence type="ECO:0000256" key="6">
    <source>
        <dbReference type="ARBA" id="ARBA00022840"/>
    </source>
</evidence>
<dbReference type="PROSITE" id="PS00180">
    <property type="entry name" value="GLNA_1"/>
    <property type="match status" value="1"/>
</dbReference>
<dbReference type="GO" id="GO:0016020">
    <property type="term" value="C:membrane"/>
    <property type="evidence" value="ECO:0007669"/>
    <property type="project" value="TreeGrafter"/>
</dbReference>
<sequence length="531" mass="58972">MASRPSSRSVHNWATVGKKKAVTIFSALLGGHIGRRGSVPTESALWDGLESTPTGGTVQERTPEEVLKLVKDEGCEFVDFRFSDLPGIMQHVTIPASVLGESHFTEGHGFDGSSVRGFQQIQESDMVLIADPNTVYMDPFMKHKTAVIHCFVADPVTHESYSRDPRYVATKAEAYLKTTGIADTAFFGPEAEFFVFDDVRFDTQPNGSFYMVDSIEGQWNSGTDEGPNLGYKPRTKQGYFPVPPMDHYQDMRSDMTLALEGVGIPVELHHHEVASGGQNEIGIRFNTLLAMADQLMTFKYVLKNVAWQAGKSLTFMPKPIFQDNGSGMHCHMSLWNSGEPLFYSDTGYGGLSDIARWYIGGILHHAASVIAFTNPTTNSFKRLVPGYEAPVNLVYSQRNRSASVRIPLAGQSPKSKRIEFRCPDSTSNPYLGFAAMLMAGLDGIQNRIEPPAPVDKDLYDLPPEELALVPQVPASLEQALDALEQDNAFLKAGGVFTDDLIETWIEYKRKNEVDAIRLRPHPYEFTMYYDI</sequence>
<keyword evidence="5" id="KW-0547">Nucleotide-binding</keyword>
<gene>
    <name evidence="10" type="ORF">GM51_10240</name>
</gene>
<keyword evidence="3" id="KW-0963">Cytoplasm</keyword>
<reference evidence="10" key="1">
    <citation type="submission" date="2014-06" db="EMBL/GenBank/DDBJ databases">
        <title>Key roles for freshwater Actinobacteria revealed by deep metagenomic sequencing.</title>
        <authorList>
            <person name="Ghai R."/>
            <person name="Mizuno C.M."/>
            <person name="Picazo A."/>
            <person name="Camacho A."/>
            <person name="Rodriguez-Valera F."/>
        </authorList>
    </citation>
    <scope>NUCLEOTIDE SEQUENCE</scope>
</reference>
<dbReference type="GO" id="GO:0006542">
    <property type="term" value="P:glutamine biosynthetic process"/>
    <property type="evidence" value="ECO:0007669"/>
    <property type="project" value="InterPro"/>
</dbReference>
<evidence type="ECO:0000256" key="7">
    <source>
        <dbReference type="ARBA" id="ARBA00030668"/>
    </source>
</evidence>
<dbReference type="Pfam" id="PF00120">
    <property type="entry name" value="Gln-synt_C"/>
    <property type="match status" value="1"/>
</dbReference>
<dbReference type="Pfam" id="PF03951">
    <property type="entry name" value="Gln-synt_N"/>
    <property type="match status" value="1"/>
</dbReference>
<comment type="caution">
    <text evidence="10">The sequence shown here is derived from an EMBL/GenBank/DDBJ whole genome shotgun (WGS) entry which is preliminary data.</text>
</comment>
<dbReference type="Gene3D" id="3.10.20.70">
    <property type="entry name" value="Glutamine synthetase, N-terminal domain"/>
    <property type="match status" value="1"/>
</dbReference>
<dbReference type="PROSITE" id="PS51986">
    <property type="entry name" value="GS_BETA_GRASP"/>
    <property type="match status" value="1"/>
</dbReference>
<dbReference type="InterPro" id="IPR008146">
    <property type="entry name" value="Gln_synth_cat_dom"/>
</dbReference>
<dbReference type="FunFam" id="3.30.590.10:FF:000001">
    <property type="entry name" value="Glutamine synthetase"/>
    <property type="match status" value="1"/>
</dbReference>
<keyword evidence="4" id="KW-0436">Ligase</keyword>
<dbReference type="EMBL" id="JNSL01000060">
    <property type="protein sequence ID" value="KGA17478.1"/>
    <property type="molecule type" value="Genomic_DNA"/>
</dbReference>
<dbReference type="InterPro" id="IPR036651">
    <property type="entry name" value="Gln_synt_N_sf"/>
</dbReference>
<comment type="similarity">
    <text evidence="2">Belongs to the glutamine synthetase family.</text>
</comment>
<dbReference type="InterPro" id="IPR027303">
    <property type="entry name" value="Gln_synth_gly_rich_site"/>
</dbReference>
<evidence type="ECO:0000256" key="2">
    <source>
        <dbReference type="ARBA" id="ARBA00009897"/>
    </source>
</evidence>
<dbReference type="GO" id="GO:0005524">
    <property type="term" value="F:ATP binding"/>
    <property type="evidence" value="ECO:0007669"/>
    <property type="project" value="UniProtKB-KW"/>
</dbReference>
<dbReference type="SMART" id="SM01230">
    <property type="entry name" value="Gln-synt_C"/>
    <property type="match status" value="1"/>
</dbReference>
<dbReference type="SUPFAM" id="SSF55931">
    <property type="entry name" value="Glutamine synthetase/guanido kinase"/>
    <property type="match status" value="1"/>
</dbReference>
<dbReference type="PROSITE" id="PS00181">
    <property type="entry name" value="GLNA_ATP"/>
    <property type="match status" value="1"/>
</dbReference>
<dbReference type="NCBIfam" id="TIGR00653">
    <property type="entry name" value="GlnA"/>
    <property type="match status" value="1"/>
</dbReference>
<dbReference type="InterPro" id="IPR004809">
    <property type="entry name" value="Gln_synth_I"/>
</dbReference>
<dbReference type="InterPro" id="IPR014746">
    <property type="entry name" value="Gln_synth/guanido_kin_cat_dom"/>
</dbReference>
<evidence type="ECO:0000256" key="4">
    <source>
        <dbReference type="ARBA" id="ARBA00022598"/>
    </source>
</evidence>
<organism evidence="10">
    <name type="scientific">freshwater metagenome</name>
    <dbReference type="NCBI Taxonomy" id="449393"/>
    <lineage>
        <taxon>unclassified sequences</taxon>
        <taxon>metagenomes</taxon>
        <taxon>ecological metagenomes</taxon>
    </lineage>
</organism>
<feature type="domain" description="GS beta-grasp" evidence="8">
    <location>
        <begin position="73"/>
        <end position="157"/>
    </location>
</feature>
<dbReference type="InterPro" id="IPR027302">
    <property type="entry name" value="Gln_synth_N_conserv_site"/>
</dbReference>
<evidence type="ECO:0000256" key="1">
    <source>
        <dbReference type="ARBA" id="ARBA00004496"/>
    </source>
</evidence>
<protein>
    <recommendedName>
        <fullName evidence="7">Glutamate--ammonia ligase</fullName>
    </recommendedName>
</protein>
<dbReference type="PANTHER" id="PTHR43407:SF1">
    <property type="entry name" value="LENGSIN"/>
    <property type="match status" value="1"/>
</dbReference>
<comment type="subcellular location">
    <subcellularLocation>
        <location evidence="1">Cytoplasm</location>
    </subcellularLocation>
</comment>
<keyword evidence="6" id="KW-0067">ATP-binding</keyword>
<evidence type="ECO:0000256" key="3">
    <source>
        <dbReference type="ARBA" id="ARBA00022490"/>
    </source>
</evidence>
<dbReference type="GO" id="GO:0019740">
    <property type="term" value="P:nitrogen utilization"/>
    <property type="evidence" value="ECO:0007669"/>
    <property type="project" value="TreeGrafter"/>
</dbReference>
<dbReference type="GO" id="GO:0005737">
    <property type="term" value="C:cytoplasm"/>
    <property type="evidence" value="ECO:0007669"/>
    <property type="project" value="UniProtKB-SubCell"/>
</dbReference>
<dbReference type="Gene3D" id="3.30.590.10">
    <property type="entry name" value="Glutamine synthetase/guanido kinase, catalytic domain"/>
    <property type="match status" value="1"/>
</dbReference>
<evidence type="ECO:0000256" key="5">
    <source>
        <dbReference type="ARBA" id="ARBA00022741"/>
    </source>
</evidence>
<dbReference type="SUPFAM" id="SSF54368">
    <property type="entry name" value="Glutamine synthetase, N-terminal domain"/>
    <property type="match status" value="1"/>
</dbReference>
<evidence type="ECO:0000313" key="10">
    <source>
        <dbReference type="EMBL" id="KGA17478.1"/>
    </source>
</evidence>
<proteinExistence type="inferred from homology"/>
<name>A0A094SGQ4_9ZZZZ</name>
<dbReference type="PANTHER" id="PTHR43407">
    <property type="entry name" value="GLUTAMINE SYNTHETASE"/>
    <property type="match status" value="1"/>
</dbReference>
<evidence type="ECO:0000259" key="8">
    <source>
        <dbReference type="PROSITE" id="PS51986"/>
    </source>
</evidence>
<dbReference type="AlphaFoldDB" id="A0A094SGQ4"/>
<dbReference type="PROSITE" id="PS51987">
    <property type="entry name" value="GS_CATALYTIC"/>
    <property type="match status" value="1"/>
</dbReference>
<evidence type="ECO:0000259" key="9">
    <source>
        <dbReference type="PROSITE" id="PS51987"/>
    </source>
</evidence>
<feature type="domain" description="GS catalytic" evidence="9">
    <location>
        <begin position="165"/>
        <end position="531"/>
    </location>
</feature>